<dbReference type="InterPro" id="IPR018247">
    <property type="entry name" value="EF_Hand_1_Ca_BS"/>
</dbReference>
<protein>
    <recommendedName>
        <fullName evidence="3">Dockerin domain-containing protein</fullName>
    </recommendedName>
</protein>
<name>A0A1V1P3L7_9BACT</name>
<evidence type="ECO:0000313" key="2">
    <source>
        <dbReference type="Proteomes" id="UP000189670"/>
    </source>
</evidence>
<gene>
    <name evidence="1" type="ORF">OMM_09561</name>
</gene>
<sequence length="102" mass="11965">MAEAIYLKNYLISEPVSISHCESAPFKICIDNERSIENFDLNQSDTELFFHNYLMQCKSYRSSFNIYPDIFPDYNDDGIVDLKDLIYVLKVLAMYSEEDLNI</sequence>
<dbReference type="Proteomes" id="UP000189670">
    <property type="component" value="Unassembled WGS sequence"/>
</dbReference>
<dbReference type="PROSITE" id="PS00018">
    <property type="entry name" value="EF_HAND_1"/>
    <property type="match status" value="1"/>
</dbReference>
<organism evidence="1 2">
    <name type="scientific">Candidatus Magnetoglobus multicellularis str. Araruama</name>
    <dbReference type="NCBI Taxonomy" id="890399"/>
    <lineage>
        <taxon>Bacteria</taxon>
        <taxon>Pseudomonadati</taxon>
        <taxon>Thermodesulfobacteriota</taxon>
        <taxon>Desulfobacteria</taxon>
        <taxon>Desulfobacterales</taxon>
        <taxon>Desulfobacteraceae</taxon>
        <taxon>Candidatus Magnetoglobus</taxon>
    </lineage>
</organism>
<evidence type="ECO:0008006" key="3">
    <source>
        <dbReference type="Google" id="ProtNLM"/>
    </source>
</evidence>
<reference evidence="2" key="1">
    <citation type="submission" date="2012-11" db="EMBL/GenBank/DDBJ databases">
        <authorList>
            <person name="Lucero-Rivera Y.E."/>
            <person name="Tovar-Ramirez D."/>
        </authorList>
    </citation>
    <scope>NUCLEOTIDE SEQUENCE [LARGE SCALE GENOMIC DNA]</scope>
    <source>
        <strain evidence="2">Araruama</strain>
    </source>
</reference>
<dbReference type="AlphaFoldDB" id="A0A1V1P3L7"/>
<comment type="caution">
    <text evidence="1">The sequence shown here is derived from an EMBL/GenBank/DDBJ whole genome shotgun (WGS) entry which is preliminary data.</text>
</comment>
<accession>A0A1V1P3L7</accession>
<dbReference type="EMBL" id="ATBP01000631">
    <property type="protein sequence ID" value="ETR69482.1"/>
    <property type="molecule type" value="Genomic_DNA"/>
</dbReference>
<evidence type="ECO:0000313" key="1">
    <source>
        <dbReference type="EMBL" id="ETR69482.1"/>
    </source>
</evidence>
<proteinExistence type="predicted"/>